<evidence type="ECO:0000256" key="5">
    <source>
        <dbReference type="SAM" id="SignalP"/>
    </source>
</evidence>
<proteinExistence type="inferred from homology"/>
<dbReference type="EMBL" id="AP025591">
    <property type="protein sequence ID" value="BDG01975.1"/>
    <property type="molecule type" value="Genomic_DNA"/>
</dbReference>
<evidence type="ECO:0000256" key="4">
    <source>
        <dbReference type="ARBA" id="ARBA00022825"/>
    </source>
</evidence>
<dbReference type="SUPFAM" id="SSF52096">
    <property type="entry name" value="ClpP/crotonase"/>
    <property type="match status" value="2"/>
</dbReference>
<evidence type="ECO:0000259" key="6">
    <source>
        <dbReference type="Pfam" id="PF01343"/>
    </source>
</evidence>
<feature type="signal peptide" evidence="5">
    <location>
        <begin position="1"/>
        <end position="22"/>
    </location>
</feature>
<name>A0ABM7WR77_9BACT</name>
<evidence type="ECO:0000256" key="1">
    <source>
        <dbReference type="ARBA" id="ARBA00008683"/>
    </source>
</evidence>
<protein>
    <recommendedName>
        <fullName evidence="6">Peptidase S49 domain-containing protein</fullName>
    </recommendedName>
</protein>
<keyword evidence="5" id="KW-0732">Signal</keyword>
<dbReference type="InterPro" id="IPR047217">
    <property type="entry name" value="S49_SppA_67K_type_N"/>
</dbReference>
<comment type="similarity">
    <text evidence="1">Belongs to the peptidase S49 family.</text>
</comment>
<keyword evidence="8" id="KW-1185">Reference proteome</keyword>
<evidence type="ECO:0000313" key="8">
    <source>
        <dbReference type="Proteomes" id="UP001162891"/>
    </source>
</evidence>
<dbReference type="InterPro" id="IPR002142">
    <property type="entry name" value="Peptidase_S49"/>
</dbReference>
<evidence type="ECO:0000256" key="3">
    <source>
        <dbReference type="ARBA" id="ARBA00022801"/>
    </source>
</evidence>
<evidence type="ECO:0000313" key="7">
    <source>
        <dbReference type="EMBL" id="BDG01975.1"/>
    </source>
</evidence>
<keyword evidence="3" id="KW-0378">Hydrolase</keyword>
<keyword evidence="4" id="KW-0720">Serine protease</keyword>
<dbReference type="CDD" id="cd07018">
    <property type="entry name" value="S49_SppA_67K_type"/>
    <property type="match status" value="1"/>
</dbReference>
<keyword evidence="2" id="KW-0645">Protease</keyword>
<reference evidence="8" key="1">
    <citation type="journal article" date="2022" name="Int. J. Syst. Evol. Microbiol.">
        <title>Anaeromyxobacter oryzae sp. nov., Anaeromyxobacter diazotrophicus sp. nov. and Anaeromyxobacter paludicola sp. nov., isolated from paddy soils.</title>
        <authorList>
            <person name="Itoh H."/>
            <person name="Xu Z."/>
            <person name="Mise K."/>
            <person name="Masuda Y."/>
            <person name="Ushijima N."/>
            <person name="Hayakawa C."/>
            <person name="Shiratori Y."/>
            <person name="Senoo K."/>
        </authorList>
    </citation>
    <scope>NUCLEOTIDE SEQUENCE [LARGE SCALE GENOMIC DNA]</scope>
    <source>
        <strain evidence="8">Red232</strain>
    </source>
</reference>
<dbReference type="InterPro" id="IPR047272">
    <property type="entry name" value="S49_SppA_C"/>
</dbReference>
<dbReference type="Proteomes" id="UP001162891">
    <property type="component" value="Chromosome"/>
</dbReference>
<dbReference type="Gene3D" id="3.90.226.10">
    <property type="entry name" value="2-enoyl-CoA Hydratase, Chain A, domain 1"/>
    <property type="match status" value="2"/>
</dbReference>
<dbReference type="Gene3D" id="6.20.330.10">
    <property type="match status" value="1"/>
</dbReference>
<dbReference type="NCBIfam" id="TIGR00706">
    <property type="entry name" value="SppA_dom"/>
    <property type="match status" value="1"/>
</dbReference>
<evidence type="ECO:0000256" key="2">
    <source>
        <dbReference type="ARBA" id="ARBA00022670"/>
    </source>
</evidence>
<dbReference type="RefSeq" id="WP_248359036.1">
    <property type="nucleotide sequence ID" value="NZ_AP025591.1"/>
</dbReference>
<feature type="chain" id="PRO_5045234938" description="Peptidase S49 domain-containing protein" evidence="5">
    <location>
        <begin position="23"/>
        <end position="829"/>
    </location>
</feature>
<gene>
    <name evidence="7" type="ORF">AMOR_09710</name>
</gene>
<dbReference type="InterPro" id="IPR004635">
    <property type="entry name" value="Pept_S49_SppA"/>
</dbReference>
<dbReference type="CDD" id="cd07023">
    <property type="entry name" value="S49_Sppa_N_C"/>
    <property type="match status" value="1"/>
</dbReference>
<sequence>MTRFVNAAAAAVLLAAAPAARAQVQAATDRAAGRPAGIALPAFGVAAVEEPTGLATTPAAIGFVDGLTLHYFHEGDVTPQSAADGVYVANRLGPLGIGFSEEWMRPGEDAARYRRTRLGVTLGDGRAVSAGAAWTWVTSPDPTLEHVGGWDLGLTVRPLRALSIGAAMLDRDAGPGIPVRYDLGLATRFWDDGLTLSADLLADDQTRGDFRSTHLAFGAAAETPFGVAVGVQVQVPLRSLPGPAGDVTGLLAVSWNAPHSGVIGGTSAVGDQTGWLTGVRVSSERYRAAPSGDDAPTIDLDEELRRHRTLFLDIGPSDPYGTLLRRLERARDDGDLAALVIRIDDVPVGSGRVEELRAVVARIAARKPVVAYLTGGGTRAYWLATAATTIVAPPGAPLFVNGIGTSQLYLKDALARLGVTFDVVKAGAYKSATEPLVRTEPSPEAREATNALLDDVFGRIVADVGTARKLSPERVRALVDQGLFTSEEARDVGLLDAVFWQDELEEWVRRTAGRHVKQGGRYRPEPERTAQRWGLPPVVQVIRIEGVIAQGRTRSPLGQDAIAGADSIRGQIARAADDARVKAIVLRIESPGGDGLASDLIWREVVRARRKGKPVIASLGDVAASGGYFIAVGADTIIAEPSTLTGSIGVFAAKPDLSGLLGKISVHRTSFTRGENAELTSLARPWSASERAVLERQIQAFYTTFLDRVAEGRKLGRAEVEKVAGGRVWTGRQALDRRLVDAMGSLTDAIGLARDRALLGRSEWVEIRADDGDRGVLAQMSTAALAQVLDVHPLARALAAVPELSALAVLCEIGPVVALPLDWIPVTPP</sequence>
<organism evidence="7 8">
    <name type="scientific">Anaeromyxobacter oryzae</name>
    <dbReference type="NCBI Taxonomy" id="2918170"/>
    <lineage>
        <taxon>Bacteria</taxon>
        <taxon>Pseudomonadati</taxon>
        <taxon>Myxococcota</taxon>
        <taxon>Myxococcia</taxon>
        <taxon>Myxococcales</taxon>
        <taxon>Cystobacterineae</taxon>
        <taxon>Anaeromyxobacteraceae</taxon>
        <taxon>Anaeromyxobacter</taxon>
    </lineage>
</organism>
<dbReference type="PANTHER" id="PTHR33209:SF1">
    <property type="entry name" value="PEPTIDASE S49 DOMAIN-CONTAINING PROTEIN"/>
    <property type="match status" value="1"/>
</dbReference>
<dbReference type="Pfam" id="PF01343">
    <property type="entry name" value="Peptidase_S49"/>
    <property type="match status" value="2"/>
</dbReference>
<feature type="domain" description="Peptidase S49" evidence="6">
    <location>
        <begin position="608"/>
        <end position="755"/>
    </location>
</feature>
<accession>A0ABM7WR77</accession>
<dbReference type="PANTHER" id="PTHR33209">
    <property type="entry name" value="PROTEASE 4"/>
    <property type="match status" value="1"/>
</dbReference>
<feature type="domain" description="Peptidase S49" evidence="6">
    <location>
        <begin position="364"/>
        <end position="508"/>
    </location>
</feature>
<dbReference type="InterPro" id="IPR029045">
    <property type="entry name" value="ClpP/crotonase-like_dom_sf"/>
</dbReference>